<evidence type="ECO:0000256" key="6">
    <source>
        <dbReference type="ARBA" id="ARBA00038076"/>
    </source>
</evidence>
<comment type="similarity">
    <text evidence="6">Belongs to the ABC-4 integral membrane protein family.</text>
</comment>
<feature type="transmembrane region" description="Helical" evidence="7">
    <location>
        <begin position="340"/>
        <end position="369"/>
    </location>
</feature>
<name>A0ABY8NFQ1_9GAMM</name>
<evidence type="ECO:0000259" key="8">
    <source>
        <dbReference type="Pfam" id="PF02687"/>
    </source>
</evidence>
<dbReference type="PANTHER" id="PTHR30572:SF4">
    <property type="entry name" value="ABC TRANSPORTER PERMEASE YTRF"/>
    <property type="match status" value="1"/>
</dbReference>
<evidence type="ECO:0000259" key="9">
    <source>
        <dbReference type="Pfam" id="PF12704"/>
    </source>
</evidence>
<feature type="domain" description="MacB-like periplasmic core" evidence="9">
    <location>
        <begin position="32"/>
        <end position="258"/>
    </location>
</feature>
<evidence type="ECO:0000256" key="2">
    <source>
        <dbReference type="ARBA" id="ARBA00022475"/>
    </source>
</evidence>
<organism evidence="10 11">
    <name type="scientific">Microbulbifer bruguierae</name>
    <dbReference type="NCBI Taxonomy" id="3029061"/>
    <lineage>
        <taxon>Bacteria</taxon>
        <taxon>Pseudomonadati</taxon>
        <taxon>Pseudomonadota</taxon>
        <taxon>Gammaproteobacteria</taxon>
        <taxon>Cellvibrionales</taxon>
        <taxon>Microbulbiferaceae</taxon>
        <taxon>Microbulbifer</taxon>
    </lineage>
</organism>
<reference evidence="10 11" key="1">
    <citation type="submission" date="2023-02" db="EMBL/GenBank/DDBJ databases">
        <title>Description and genomic characterization of Microbulbifer bruguierae sp. nov., isolated from the sediment of mangrove plant Bruguiera sexangula.</title>
        <authorList>
            <person name="Long M."/>
        </authorList>
    </citation>
    <scope>NUCLEOTIDE SEQUENCE [LARGE SCALE GENOMIC DNA]</scope>
    <source>
        <strain evidence="10 11">H12</strain>
    </source>
</reference>
<proteinExistence type="inferred from homology"/>
<dbReference type="Pfam" id="PF02687">
    <property type="entry name" value="FtsX"/>
    <property type="match status" value="1"/>
</dbReference>
<keyword evidence="11" id="KW-1185">Reference proteome</keyword>
<feature type="transmembrane region" description="Helical" evidence="7">
    <location>
        <begin position="295"/>
        <end position="319"/>
    </location>
</feature>
<gene>
    <name evidence="10" type="ORF">PVT68_05565</name>
</gene>
<feature type="transmembrane region" description="Helical" evidence="7">
    <location>
        <begin position="33"/>
        <end position="53"/>
    </location>
</feature>
<dbReference type="Pfam" id="PF12704">
    <property type="entry name" value="MacB_PCD"/>
    <property type="match status" value="1"/>
</dbReference>
<evidence type="ECO:0000256" key="7">
    <source>
        <dbReference type="SAM" id="Phobius"/>
    </source>
</evidence>
<keyword evidence="3 7" id="KW-0812">Transmembrane</keyword>
<dbReference type="RefSeq" id="WP_280321665.1">
    <property type="nucleotide sequence ID" value="NZ_CP118605.1"/>
</dbReference>
<dbReference type="InterPro" id="IPR050250">
    <property type="entry name" value="Macrolide_Exporter_MacB"/>
</dbReference>
<keyword evidence="2" id="KW-1003">Cell membrane</keyword>
<dbReference type="InterPro" id="IPR003838">
    <property type="entry name" value="ABC3_permease_C"/>
</dbReference>
<accession>A0ABY8NFQ1</accession>
<protein>
    <submittedName>
        <fullName evidence="10">ABC transporter permease</fullName>
    </submittedName>
</protein>
<sequence length="418" mass="45155">MNQSVMQEGSAPMLWSSFLLAVREVRRNILRSFLTVLGIVIGVSAVITMVTLGNGATESVRQQVESLGSNLLMLRQARFRRGPPGSAGSSGPPPFRMDDVEAIRARILGIAAVAPEIEVGATLVAYSRNWTTEVVGTTSDYFIAANWELSAGRFFNEQEARLGSTLCVIGETIRSELFGSEYMPVGDVLRVKNFSCEIIGVLKSKGQSAMGDQDDKIVMPLGAVQRRLAGSRRNISDIMISVANAPDIDRVKERLTQLMRERRRLADKEDDDFNVLDTRQIADALSGTTQVLTGLLGAVASVSLLVGGIGIMNIMLVSVTERTREIGIRLAIGALEREVLLQFLIEAVVLAALGGLLGILLATIASVVLAALMGLPYHFDIGINLISFVFSAGIGVLFGYMPARRAARLDPINALRHE</sequence>
<evidence type="ECO:0000313" key="10">
    <source>
        <dbReference type="EMBL" id="WGL17761.1"/>
    </source>
</evidence>
<keyword evidence="4 7" id="KW-1133">Transmembrane helix</keyword>
<dbReference type="PANTHER" id="PTHR30572">
    <property type="entry name" value="MEMBRANE COMPONENT OF TRANSPORTER-RELATED"/>
    <property type="match status" value="1"/>
</dbReference>
<evidence type="ECO:0000256" key="5">
    <source>
        <dbReference type="ARBA" id="ARBA00023136"/>
    </source>
</evidence>
<evidence type="ECO:0000256" key="1">
    <source>
        <dbReference type="ARBA" id="ARBA00004651"/>
    </source>
</evidence>
<dbReference type="InterPro" id="IPR025857">
    <property type="entry name" value="MacB_PCD"/>
</dbReference>
<evidence type="ECO:0000256" key="3">
    <source>
        <dbReference type="ARBA" id="ARBA00022692"/>
    </source>
</evidence>
<dbReference type="EMBL" id="CP118605">
    <property type="protein sequence ID" value="WGL17761.1"/>
    <property type="molecule type" value="Genomic_DNA"/>
</dbReference>
<dbReference type="Proteomes" id="UP001236500">
    <property type="component" value="Chromosome"/>
</dbReference>
<comment type="subcellular location">
    <subcellularLocation>
        <location evidence="1">Cell membrane</location>
        <topology evidence="1">Multi-pass membrane protein</topology>
    </subcellularLocation>
</comment>
<keyword evidence="5 7" id="KW-0472">Membrane</keyword>
<feature type="domain" description="ABC3 transporter permease C-terminal" evidence="8">
    <location>
        <begin position="299"/>
        <end position="411"/>
    </location>
</feature>
<evidence type="ECO:0000256" key="4">
    <source>
        <dbReference type="ARBA" id="ARBA00022989"/>
    </source>
</evidence>
<evidence type="ECO:0000313" key="11">
    <source>
        <dbReference type="Proteomes" id="UP001236500"/>
    </source>
</evidence>
<feature type="transmembrane region" description="Helical" evidence="7">
    <location>
        <begin position="381"/>
        <end position="400"/>
    </location>
</feature>